<dbReference type="Gene3D" id="3.90.1200.10">
    <property type="match status" value="1"/>
</dbReference>
<name>A0ABV2Z5E4_9ACTN</name>
<feature type="domain" description="Aminoglycoside phosphotransferase" evidence="2">
    <location>
        <begin position="79"/>
        <end position="144"/>
    </location>
</feature>
<sequence>MCTPCCGTSNGPGSRSPPRYLGTTEDGTRDLLRFVAGRAAHYPLAEEPRSDAALISVARAVRALHDATRGFVADDPRAWRHREVAVPVRIDCIGHHDLAPWNMTFDGTEVTGIIDWDFAGPSNRAWDLSYAAHRFVPLSSPRLTRAFGWPTPPDRAARLRLLADTYGHGITPDGLLDLAVVRLSAVAAHIEQQIRAGNPAFDVQRDERHADGYREDVRFILAHRATLLAG</sequence>
<keyword evidence="4" id="KW-1185">Reference proteome</keyword>
<evidence type="ECO:0000313" key="3">
    <source>
        <dbReference type="EMBL" id="MEU3713218.1"/>
    </source>
</evidence>
<dbReference type="RefSeq" id="WP_051739902.1">
    <property type="nucleotide sequence ID" value="NZ_JBEZVI010000023.1"/>
</dbReference>
<protein>
    <submittedName>
        <fullName evidence="3">Phosphotransferase</fullName>
    </submittedName>
</protein>
<dbReference type="EMBL" id="JBEZVI010000023">
    <property type="protein sequence ID" value="MEU3713218.1"/>
    <property type="molecule type" value="Genomic_DNA"/>
</dbReference>
<evidence type="ECO:0000313" key="4">
    <source>
        <dbReference type="Proteomes" id="UP001550853"/>
    </source>
</evidence>
<dbReference type="Pfam" id="PF01636">
    <property type="entry name" value="APH"/>
    <property type="match status" value="1"/>
</dbReference>
<accession>A0ABV2Z5E4</accession>
<proteinExistence type="predicted"/>
<evidence type="ECO:0000256" key="1">
    <source>
        <dbReference type="SAM" id="MobiDB-lite"/>
    </source>
</evidence>
<dbReference type="Proteomes" id="UP001550853">
    <property type="component" value="Unassembled WGS sequence"/>
</dbReference>
<dbReference type="SUPFAM" id="SSF56112">
    <property type="entry name" value="Protein kinase-like (PK-like)"/>
    <property type="match status" value="1"/>
</dbReference>
<feature type="region of interest" description="Disordered" evidence="1">
    <location>
        <begin position="1"/>
        <end position="22"/>
    </location>
</feature>
<dbReference type="InterPro" id="IPR002575">
    <property type="entry name" value="Aminoglycoside_PTrfase"/>
</dbReference>
<organism evidence="3 4">
    <name type="scientific">Streptomyces catenulae</name>
    <dbReference type="NCBI Taxonomy" id="66875"/>
    <lineage>
        <taxon>Bacteria</taxon>
        <taxon>Bacillati</taxon>
        <taxon>Actinomycetota</taxon>
        <taxon>Actinomycetes</taxon>
        <taxon>Kitasatosporales</taxon>
        <taxon>Streptomycetaceae</taxon>
        <taxon>Streptomyces</taxon>
    </lineage>
</organism>
<comment type="caution">
    <text evidence="3">The sequence shown here is derived from an EMBL/GenBank/DDBJ whole genome shotgun (WGS) entry which is preliminary data.</text>
</comment>
<reference evidence="3 4" key="1">
    <citation type="submission" date="2024-06" db="EMBL/GenBank/DDBJ databases">
        <title>The Natural Products Discovery Center: Release of the First 8490 Sequenced Strains for Exploring Actinobacteria Biosynthetic Diversity.</title>
        <authorList>
            <person name="Kalkreuter E."/>
            <person name="Kautsar S.A."/>
            <person name="Yang D."/>
            <person name="Bader C.D."/>
            <person name="Teijaro C.N."/>
            <person name="Fluegel L."/>
            <person name="Davis C.M."/>
            <person name="Simpson J.R."/>
            <person name="Lauterbach L."/>
            <person name="Steele A.D."/>
            <person name="Gui C."/>
            <person name="Meng S."/>
            <person name="Li G."/>
            <person name="Viehrig K."/>
            <person name="Ye F."/>
            <person name="Su P."/>
            <person name="Kiefer A.F."/>
            <person name="Nichols A."/>
            <person name="Cepeda A.J."/>
            <person name="Yan W."/>
            <person name="Fan B."/>
            <person name="Jiang Y."/>
            <person name="Adhikari A."/>
            <person name="Zheng C.-J."/>
            <person name="Schuster L."/>
            <person name="Cowan T.M."/>
            <person name="Smanski M.J."/>
            <person name="Chevrette M.G."/>
            <person name="De Carvalho L.P.S."/>
            <person name="Shen B."/>
        </authorList>
    </citation>
    <scope>NUCLEOTIDE SEQUENCE [LARGE SCALE GENOMIC DNA]</scope>
    <source>
        <strain evidence="3 4">NPDC033039</strain>
    </source>
</reference>
<evidence type="ECO:0000259" key="2">
    <source>
        <dbReference type="Pfam" id="PF01636"/>
    </source>
</evidence>
<dbReference type="InterPro" id="IPR011009">
    <property type="entry name" value="Kinase-like_dom_sf"/>
</dbReference>
<gene>
    <name evidence="3" type="ORF">AB0E61_24380</name>
</gene>
<feature type="compositionally biased region" description="Polar residues" evidence="1">
    <location>
        <begin position="1"/>
        <end position="13"/>
    </location>
</feature>